<evidence type="ECO:0000313" key="5">
    <source>
        <dbReference type="Proteomes" id="UP000013783"/>
    </source>
</evidence>
<dbReference type="Pfam" id="PF16305">
    <property type="entry name" value="DUF4947"/>
    <property type="match status" value="1"/>
</dbReference>
<dbReference type="OrthoDB" id="2186249at2"/>
<sequence length="331" mass="37728">MKGLVCKYCGGNHFTKTAEGYECDYCHAVYETDSVPEIKEPRSTKKNVIIIALASIFILVFASSFFILHSNEKIATKTSPSITTKAGNSNSAYSVSQLKNPERNVRIAELTLNQEEIKLAKVSAKEYGGEDREAFERRIANAQKEHDSLKKKRPKTTPKADMIIENPNSEFAVTTYYREAGFLAAYGPEFDQYSSADILRIWGQPDEIITDTEQIGENLAIKSEEKGDAVSYETKVLREQWQQGKMTWREVRAFIALNIDNRYAAYTKEFVYEKQGKPNVYFKEDRVGYVTPIVKYVSFTRLPEKYPRAGLGKFPDDFPENYGSDGLYHEK</sequence>
<evidence type="ECO:0000313" key="6">
    <source>
        <dbReference type="Proteomes" id="UP000014148"/>
    </source>
</evidence>
<dbReference type="Proteomes" id="UP000014148">
    <property type="component" value="Unassembled WGS sequence"/>
</dbReference>
<accession>R2QLJ1</accession>
<proteinExistence type="predicted"/>
<dbReference type="AlphaFoldDB" id="R2QLJ1"/>
<dbReference type="EMBL" id="AJAK01000030">
    <property type="protein sequence ID" value="EOH72475.1"/>
    <property type="molecule type" value="Genomic_DNA"/>
</dbReference>
<dbReference type="Proteomes" id="UP000013783">
    <property type="component" value="Unassembled WGS sequence"/>
</dbReference>
<keyword evidence="6" id="KW-1185">Reference proteome</keyword>
<dbReference type="InterPro" id="IPR032542">
    <property type="entry name" value="DUF4947"/>
</dbReference>
<dbReference type="EMBL" id="ASWA01000002">
    <property type="protein sequence ID" value="EOT70199.1"/>
    <property type="molecule type" value="Genomic_DNA"/>
</dbReference>
<keyword evidence="2" id="KW-1133">Transmembrane helix</keyword>
<evidence type="ECO:0000313" key="3">
    <source>
        <dbReference type="EMBL" id="EOH72475.1"/>
    </source>
</evidence>
<evidence type="ECO:0000256" key="2">
    <source>
        <dbReference type="SAM" id="Phobius"/>
    </source>
</evidence>
<evidence type="ECO:0000256" key="1">
    <source>
        <dbReference type="SAM" id="MobiDB-lite"/>
    </source>
</evidence>
<keyword evidence="2" id="KW-0812">Transmembrane</keyword>
<reference evidence="3 5" key="1">
    <citation type="submission" date="2013-02" db="EMBL/GenBank/DDBJ databases">
        <title>The Genome Sequence of Enterococcus malodoratus ATCC_43197.</title>
        <authorList>
            <consortium name="The Broad Institute Genome Sequencing Platform"/>
            <consortium name="The Broad Institute Genome Sequencing Center for Infectious Disease"/>
            <person name="Earl A.M."/>
            <person name="Gilmore M.S."/>
            <person name="Lebreton F."/>
            <person name="Walker B."/>
            <person name="Young S.K."/>
            <person name="Zeng Q."/>
            <person name="Gargeya S."/>
            <person name="Fitzgerald M."/>
            <person name="Haas B."/>
            <person name="Abouelleil A."/>
            <person name="Alvarado L."/>
            <person name="Arachchi H.M."/>
            <person name="Berlin A.M."/>
            <person name="Chapman S.B."/>
            <person name="Dewar J."/>
            <person name="Goldberg J."/>
            <person name="Griggs A."/>
            <person name="Gujja S."/>
            <person name="Hansen M."/>
            <person name="Howarth C."/>
            <person name="Imamovic A."/>
            <person name="Larimer J."/>
            <person name="McCowan C."/>
            <person name="Murphy C."/>
            <person name="Neiman D."/>
            <person name="Pearson M."/>
            <person name="Priest M."/>
            <person name="Roberts A."/>
            <person name="Saif S."/>
            <person name="Shea T."/>
            <person name="Sisk P."/>
            <person name="Sykes S."/>
            <person name="Wortman J."/>
            <person name="Nusbaum C."/>
            <person name="Birren B."/>
        </authorList>
    </citation>
    <scope>NUCLEOTIDE SEQUENCE [LARGE SCALE GENOMIC DNA]</scope>
    <source>
        <strain evidence="3 5">ATCC 43197</strain>
    </source>
</reference>
<reference evidence="4 6" key="2">
    <citation type="submission" date="2013-03" db="EMBL/GenBank/DDBJ databases">
        <title>The Genome Sequence of Enterococcus malodoratus ATCC_43197 (PacBio/Illumina hybrid assembly).</title>
        <authorList>
            <consortium name="The Broad Institute Genomics Platform"/>
            <consortium name="The Broad Institute Genome Sequencing Center for Infectious Disease"/>
            <person name="Earl A."/>
            <person name="Russ C."/>
            <person name="Gilmore M."/>
            <person name="Surin D."/>
            <person name="Walker B."/>
            <person name="Young S."/>
            <person name="Zeng Q."/>
            <person name="Gargeya S."/>
            <person name="Fitzgerald M."/>
            <person name="Haas B."/>
            <person name="Abouelleil A."/>
            <person name="Allen A.W."/>
            <person name="Alvarado L."/>
            <person name="Arachchi H.M."/>
            <person name="Berlin A.M."/>
            <person name="Chapman S.B."/>
            <person name="Gainer-Dewar J."/>
            <person name="Goldberg J."/>
            <person name="Griggs A."/>
            <person name="Gujja S."/>
            <person name="Hansen M."/>
            <person name="Howarth C."/>
            <person name="Imamovic A."/>
            <person name="Ireland A."/>
            <person name="Larimer J."/>
            <person name="McCowan C."/>
            <person name="Murphy C."/>
            <person name="Pearson M."/>
            <person name="Poon T.W."/>
            <person name="Priest M."/>
            <person name="Roberts A."/>
            <person name="Saif S."/>
            <person name="Shea T."/>
            <person name="Sisk P."/>
            <person name="Sykes S."/>
            <person name="Wortman J."/>
            <person name="Nusbaum C."/>
            <person name="Birren B."/>
        </authorList>
    </citation>
    <scope>NUCLEOTIDE SEQUENCE [LARGE SCALE GENOMIC DNA]</scope>
    <source>
        <strain evidence="4 6">ATCC 43197</strain>
    </source>
</reference>
<evidence type="ECO:0008006" key="7">
    <source>
        <dbReference type="Google" id="ProtNLM"/>
    </source>
</evidence>
<organism evidence="3 5">
    <name type="scientific">Enterococcus malodoratus ATCC 43197</name>
    <dbReference type="NCBI Taxonomy" id="1158601"/>
    <lineage>
        <taxon>Bacteria</taxon>
        <taxon>Bacillati</taxon>
        <taxon>Bacillota</taxon>
        <taxon>Bacilli</taxon>
        <taxon>Lactobacillales</taxon>
        <taxon>Enterococcaceae</taxon>
        <taxon>Enterococcus</taxon>
    </lineage>
</organism>
<gene>
    <name evidence="4" type="ORF">I585_01678</name>
    <name evidence="3" type="ORF">UAI_04060</name>
</gene>
<dbReference type="eggNOG" id="ENOG50305V7">
    <property type="taxonomic scope" value="Bacteria"/>
</dbReference>
<comment type="caution">
    <text evidence="3">The sequence shown here is derived from an EMBL/GenBank/DDBJ whole genome shotgun (WGS) entry which is preliminary data.</text>
</comment>
<feature type="region of interest" description="Disordered" evidence="1">
    <location>
        <begin position="78"/>
        <end position="97"/>
    </location>
</feature>
<protein>
    <recommendedName>
        <fullName evidence="7">DUF4947 domain-containing protein</fullName>
    </recommendedName>
</protein>
<name>R2QLJ1_9ENTE</name>
<keyword evidence="2" id="KW-0472">Membrane</keyword>
<evidence type="ECO:0000313" key="4">
    <source>
        <dbReference type="EMBL" id="EOT70199.1"/>
    </source>
</evidence>
<dbReference type="PATRIC" id="fig|1158601.3.peg.4029"/>
<feature type="transmembrane region" description="Helical" evidence="2">
    <location>
        <begin position="48"/>
        <end position="68"/>
    </location>
</feature>
<dbReference type="RefSeq" id="WP_010742831.1">
    <property type="nucleotide sequence ID" value="NZ_KB946253.1"/>
</dbReference>